<dbReference type="InterPro" id="IPR038071">
    <property type="entry name" value="UROD/MetE-like_sf"/>
</dbReference>
<feature type="binding site" evidence="11">
    <location>
        <position position="736"/>
    </location>
    <ligand>
        <name>Zn(2+)</name>
        <dbReference type="ChEBI" id="CHEBI:29105"/>
        <note>catalytic</note>
    </ligand>
</feature>
<dbReference type="NCBIfam" id="NF003556">
    <property type="entry name" value="PRK05222.1"/>
    <property type="match status" value="1"/>
</dbReference>
<sequence length="765" mass="86599">MITTHNLGFPRIGANRELKKAQESYWRGELSKSELLEEGCRLRKRHWQLQKDAGLHLIPTGDFAWYDQVLNHSLMLGAVPERFAEADPGELDTLFRMARGRAPTGKSVAACEMTKWFDTNYHYIVPELTKGQQFKLCNTSILDETAEAIEQGISAKPVLVGPLTWLWLGKVKGESFDRLELLDSVVEVYDKVLAKLAEMDVEWVQIDEPILVLDLPLEWNQAFESVYNRLQSCKVKILLASYFGGLNGTTTTVVNLPVDGIHVDLTRDPDQLPALLDRLPAYKVLSAGVVNGRNIWRSDLKQILQQLSDAEERLGDRLWVAPSCSLLHVPVDLDNETEFDHELKSWFAFAKQKCEEVSVIGQALTGGHQAQDPAVVKLISDAEKAASDRQQSQRVHNTLVEQRVAALKGDQKIDHRHSPYAVRAKLQHEKLNQPEFPTTTIGSFPQTREIRQKRMQFRKGELDEQSYIAAMQEEIRNTIKRQEALGLDVLVHGEAERNDMVEYFGQQLDGFAFTANGWVQSYGSRCVKPPIIIGDVSRPEPMTIAWSRYAQDQTSQPVKGMLTGPVTILCWSFPRDDVSREESCLQLALVLRDEVVDLERAGIGVIQIDEPAIREGLPLRKADWPAYLEWAVKSFRIAASGVKDETQIHTHMCYSEFNDIIEYIASMDADVITIETSRSDMELLDAFEEFEYPNEIGPGVYDIHSPNVPSIEWIQTLMTKAAQKIPKERLWVNPDCGLKTRDWPEVEAALNNMVEAAKSLRHADF</sequence>
<feature type="binding site" evidence="11 12">
    <location>
        <position position="609"/>
    </location>
    <ligand>
        <name>L-methionine</name>
        <dbReference type="ChEBI" id="CHEBI:57844"/>
    </ligand>
</feature>
<name>A0A081KFN4_9GAMM</name>
<feature type="binding site" evidence="11">
    <location>
        <begin position="16"/>
        <end position="19"/>
    </location>
    <ligand>
        <name>5-methyltetrahydropteroyltri-L-glutamate</name>
        <dbReference type="ChEBI" id="CHEBI:58207"/>
    </ligand>
</feature>
<dbReference type="EC" id="2.1.1.14" evidence="11"/>
<dbReference type="UniPathway" id="UPA00051">
    <property type="reaction ID" value="UER00082"/>
</dbReference>
<dbReference type="InterPro" id="IPR013215">
    <property type="entry name" value="Cbl-indep_Met_Synth_N"/>
</dbReference>
<evidence type="ECO:0000256" key="10">
    <source>
        <dbReference type="ARBA" id="ARBA00023167"/>
    </source>
</evidence>
<dbReference type="FunFam" id="3.20.20.210:FF:000002">
    <property type="entry name" value="5-methyltetrahydropteroyltriglutamate--homocysteine methyltransferase"/>
    <property type="match status" value="1"/>
</dbReference>
<feature type="binding site" evidence="11">
    <location>
        <position position="653"/>
    </location>
    <ligand>
        <name>Zn(2+)</name>
        <dbReference type="ChEBI" id="CHEBI:29105"/>
        <note>catalytic</note>
    </ligand>
</feature>
<dbReference type="CDD" id="cd03311">
    <property type="entry name" value="CIMS_C_terminal_like"/>
    <property type="match status" value="1"/>
</dbReference>
<comment type="function">
    <text evidence="1 11">Catalyzes the transfer of a methyl group from 5-methyltetrahydrofolate to homocysteine resulting in methionine formation.</text>
</comment>
<keyword evidence="9 11" id="KW-0862">Zinc</keyword>
<dbReference type="eggNOG" id="COG0620">
    <property type="taxonomic scope" value="Bacteria"/>
</dbReference>
<feature type="domain" description="Cobalamin-independent methionine synthase MetE C-terminal/archaeal" evidence="15">
    <location>
        <begin position="436"/>
        <end position="758"/>
    </location>
</feature>
<evidence type="ECO:0000256" key="2">
    <source>
        <dbReference type="ARBA" id="ARBA00004681"/>
    </source>
</evidence>
<feature type="binding site" evidence="11">
    <location>
        <position position="615"/>
    </location>
    <ligand>
        <name>5-methyltetrahydropteroyltri-L-glutamate</name>
        <dbReference type="ChEBI" id="CHEBI:58207"/>
    </ligand>
</feature>
<dbReference type="SUPFAM" id="SSF51726">
    <property type="entry name" value="UROD/MetE-like"/>
    <property type="match status" value="2"/>
</dbReference>
<dbReference type="Pfam" id="PF01717">
    <property type="entry name" value="Meth_synt_2"/>
    <property type="match status" value="1"/>
</dbReference>
<feature type="binding site" evidence="12">
    <location>
        <position position="120"/>
    </location>
    <ligand>
        <name>5-methyltetrahydropteroyltri-L-glutamate</name>
        <dbReference type="ChEBI" id="CHEBI:58207"/>
    </ligand>
</feature>
<protein>
    <recommendedName>
        <fullName evidence="11">5-methyltetrahydropteroyltriglutamate--homocysteine methyltransferase</fullName>
        <ecNumber evidence="11">2.1.1.14</ecNumber>
    </recommendedName>
    <alternativeName>
        <fullName evidence="11">Cobalamin-independent methionine synthase</fullName>
    </alternativeName>
    <alternativeName>
        <fullName evidence="11">Methionine synthase, vitamin-B12 independent isozyme</fullName>
    </alternativeName>
</protein>
<dbReference type="GO" id="GO:0003871">
    <property type="term" value="F:5-methyltetrahydropteroyltriglutamate-homocysteine S-methyltransferase activity"/>
    <property type="evidence" value="ECO:0007669"/>
    <property type="project" value="UniProtKB-UniRule"/>
</dbReference>
<dbReference type="EMBL" id="JOJP01000001">
    <property type="protein sequence ID" value="KEI72960.1"/>
    <property type="molecule type" value="Genomic_DNA"/>
</dbReference>
<dbReference type="GO" id="GO:0032259">
    <property type="term" value="P:methylation"/>
    <property type="evidence" value="ECO:0007669"/>
    <property type="project" value="UniProtKB-KW"/>
</dbReference>
<evidence type="ECO:0000256" key="3">
    <source>
        <dbReference type="ARBA" id="ARBA00009553"/>
    </source>
</evidence>
<keyword evidence="4 11" id="KW-0489">Methyltransferase</keyword>
<feature type="binding site" evidence="11 12">
    <location>
        <begin position="441"/>
        <end position="443"/>
    </location>
    <ligand>
        <name>L-methionine</name>
        <dbReference type="ChEBI" id="CHEBI:57844"/>
    </ligand>
</feature>
<evidence type="ECO:0000313" key="17">
    <source>
        <dbReference type="EMBL" id="KEI72960.1"/>
    </source>
</evidence>
<dbReference type="PANTHER" id="PTHR30519">
    <property type="entry name" value="5-METHYLTETRAHYDROPTEROYLTRIGLUTAMATE--HOMOCYSTEINE METHYLTRANSFERASE"/>
    <property type="match status" value="1"/>
</dbReference>
<dbReference type="STRING" id="305900.GV64_21550"/>
<feature type="binding site" evidence="13">
    <location>
        <position position="675"/>
    </location>
    <ligand>
        <name>Zn(2+)</name>
        <dbReference type="ChEBI" id="CHEBI:29105"/>
        <label>1</label>
        <note>catalytic</note>
    </ligand>
</feature>
<feature type="binding site" evidence="13">
    <location>
        <position position="736"/>
    </location>
    <ligand>
        <name>Zn(2+)</name>
        <dbReference type="ChEBI" id="CHEBI:29105"/>
        <label>1</label>
        <note>catalytic</note>
    </ligand>
</feature>
<dbReference type="CDD" id="cd03312">
    <property type="entry name" value="CIMS_N_terminal_like"/>
    <property type="match status" value="1"/>
</dbReference>
<comment type="cofactor">
    <cofactor evidence="11">
        <name>Zn(2+)</name>
        <dbReference type="ChEBI" id="CHEBI:29105"/>
    </cofactor>
    <text evidence="11">Binds 1 zinc ion per subunit.</text>
</comment>
<evidence type="ECO:0000256" key="1">
    <source>
        <dbReference type="ARBA" id="ARBA00002777"/>
    </source>
</evidence>
<keyword evidence="7 11" id="KW-0479">Metal-binding</keyword>
<dbReference type="InterPro" id="IPR002629">
    <property type="entry name" value="Met_Synth_C/arc"/>
</dbReference>
<keyword evidence="18" id="KW-1185">Reference proteome</keyword>
<evidence type="ECO:0000259" key="16">
    <source>
        <dbReference type="Pfam" id="PF08267"/>
    </source>
</evidence>
<keyword evidence="6 11" id="KW-0808">Transferase</keyword>
<keyword evidence="10 11" id="KW-0486">Methionine biosynthesis</keyword>
<evidence type="ECO:0000259" key="15">
    <source>
        <dbReference type="Pfam" id="PF01717"/>
    </source>
</evidence>
<feature type="binding site" evidence="11">
    <location>
        <position position="675"/>
    </location>
    <ligand>
        <name>Zn(2+)</name>
        <dbReference type="ChEBI" id="CHEBI:29105"/>
        <note>catalytic</note>
    </ligand>
</feature>
<evidence type="ECO:0000256" key="7">
    <source>
        <dbReference type="ARBA" id="ARBA00022723"/>
    </source>
</evidence>
<evidence type="ECO:0000313" key="18">
    <source>
        <dbReference type="Proteomes" id="UP000027997"/>
    </source>
</evidence>
<feature type="binding site" evidence="11 12">
    <location>
        <position position="609"/>
    </location>
    <ligand>
        <name>L-homocysteine</name>
        <dbReference type="ChEBI" id="CHEBI:58199"/>
    </ligand>
</feature>
<feature type="binding site" evidence="11">
    <location>
        <position position="494"/>
    </location>
    <ligand>
        <name>L-homocysteine</name>
        <dbReference type="ChEBI" id="CHEBI:58199"/>
    </ligand>
</feature>
<keyword evidence="5 11" id="KW-0028">Amino-acid biosynthesis</keyword>
<feature type="binding site" evidence="11">
    <location>
        <position position="115"/>
    </location>
    <ligand>
        <name>5-methyltetrahydropteroyltri-L-glutamate</name>
        <dbReference type="ChEBI" id="CHEBI:58207"/>
    </ligand>
</feature>
<gene>
    <name evidence="11" type="primary">metE</name>
    <name evidence="17" type="ORF">GV64_21550</name>
</gene>
<keyword evidence="8 11" id="KW-0677">Repeat</keyword>
<feature type="binding site" evidence="12">
    <location>
        <position position="19"/>
    </location>
    <ligand>
        <name>5-methyltetrahydropteroyltri-L-glutamate</name>
        <dbReference type="ChEBI" id="CHEBI:58207"/>
    </ligand>
</feature>
<dbReference type="AlphaFoldDB" id="A0A081KFN4"/>
<evidence type="ECO:0000256" key="12">
    <source>
        <dbReference type="PIRSR" id="PIRSR000382-1"/>
    </source>
</evidence>
<reference evidence="17 18" key="1">
    <citation type="submission" date="2014-06" db="EMBL/GenBank/DDBJ databases">
        <title>Whole Genome Sequences of Three Symbiotic Endozoicomonas Bacteria.</title>
        <authorList>
            <person name="Neave M.J."/>
            <person name="Apprill A."/>
            <person name="Voolstra C.R."/>
        </authorList>
    </citation>
    <scope>NUCLEOTIDE SEQUENCE [LARGE SCALE GENOMIC DNA]</scope>
    <source>
        <strain evidence="17 18">DSM 22380</strain>
    </source>
</reference>
<dbReference type="GO" id="GO:0008270">
    <property type="term" value="F:zinc ion binding"/>
    <property type="evidence" value="ECO:0007669"/>
    <property type="project" value="InterPro"/>
</dbReference>
<dbReference type="GO" id="GO:0071265">
    <property type="term" value="P:L-methionine biosynthetic process"/>
    <property type="evidence" value="ECO:0007669"/>
    <property type="project" value="UniProtKB-ARBA"/>
</dbReference>
<accession>A0A081KFN4</accession>
<dbReference type="RefSeq" id="WP_020581661.1">
    <property type="nucleotide sequence ID" value="NZ_JOJP01000001.1"/>
</dbReference>
<comment type="pathway">
    <text evidence="2 11">Amino-acid biosynthesis; L-methionine biosynthesis via de novo pathway; L-methionine from L-homocysteine (MetE route): step 1/1.</text>
</comment>
<dbReference type="NCBIfam" id="TIGR01371">
    <property type="entry name" value="met_syn_B12ind"/>
    <property type="match status" value="1"/>
</dbReference>
<evidence type="ECO:0000256" key="8">
    <source>
        <dbReference type="ARBA" id="ARBA00022737"/>
    </source>
</evidence>
<comment type="catalytic activity">
    <reaction evidence="11">
        <text>5-methyltetrahydropteroyltri-L-glutamate + L-homocysteine = tetrahydropteroyltri-L-glutamate + L-methionine</text>
        <dbReference type="Rhea" id="RHEA:21196"/>
        <dbReference type="ChEBI" id="CHEBI:57844"/>
        <dbReference type="ChEBI" id="CHEBI:58140"/>
        <dbReference type="ChEBI" id="CHEBI:58199"/>
        <dbReference type="ChEBI" id="CHEBI:58207"/>
        <dbReference type="EC" id="2.1.1.14"/>
    </reaction>
</comment>
<feature type="binding site" evidence="11">
    <location>
        <position position="651"/>
    </location>
    <ligand>
        <name>Zn(2+)</name>
        <dbReference type="ChEBI" id="CHEBI:29105"/>
        <note>catalytic</note>
    </ligand>
</feature>
<evidence type="ECO:0000256" key="9">
    <source>
        <dbReference type="ARBA" id="ARBA00022833"/>
    </source>
</evidence>
<dbReference type="InterPro" id="IPR006276">
    <property type="entry name" value="Cobalamin-indep_Met_synthase"/>
</dbReference>
<evidence type="ECO:0000256" key="4">
    <source>
        <dbReference type="ARBA" id="ARBA00022603"/>
    </source>
</evidence>
<feature type="binding site" evidence="11 12">
    <location>
        <position position="494"/>
    </location>
    <ligand>
        <name>L-methionine</name>
        <dbReference type="ChEBI" id="CHEBI:57844"/>
    </ligand>
</feature>
<proteinExistence type="inferred from homology"/>
<comment type="similarity">
    <text evidence="3 11">Belongs to the vitamin-B12 independent methionine synthase family.</text>
</comment>
<evidence type="ECO:0000256" key="14">
    <source>
        <dbReference type="PIRSR" id="PIRSR000382-3"/>
    </source>
</evidence>
<dbReference type="FunFam" id="3.20.20.210:FF:000003">
    <property type="entry name" value="5-methyltetrahydropteroyltriglutamate--homocysteine methyltransferase"/>
    <property type="match status" value="1"/>
</dbReference>
<dbReference type="PIRSF" id="PIRSF000382">
    <property type="entry name" value="MeTrfase_B12_ind"/>
    <property type="match status" value="1"/>
</dbReference>
<feature type="domain" description="Cobalamin-independent methionine synthase MetE N-terminal" evidence="16">
    <location>
        <begin position="4"/>
        <end position="313"/>
    </location>
</feature>
<dbReference type="Proteomes" id="UP000027997">
    <property type="component" value="Unassembled WGS sequence"/>
</dbReference>
<comment type="cofactor">
    <cofactor evidence="13">
        <name>Zn(2+)</name>
        <dbReference type="ChEBI" id="CHEBI:29105"/>
    </cofactor>
    <text evidence="13">Binds 2 Zn(2+) ions per subunit.</text>
</comment>
<dbReference type="Pfam" id="PF08267">
    <property type="entry name" value="Meth_synt_1"/>
    <property type="match status" value="1"/>
</dbReference>
<evidence type="ECO:0000256" key="5">
    <source>
        <dbReference type="ARBA" id="ARBA00022605"/>
    </source>
</evidence>
<feature type="binding site" evidence="11 12">
    <location>
        <begin position="525"/>
        <end position="526"/>
    </location>
    <ligand>
        <name>5-methyltetrahydropteroyltri-L-glutamate</name>
        <dbReference type="ChEBI" id="CHEBI:58207"/>
    </ligand>
</feature>
<feature type="binding site" evidence="11 12">
    <location>
        <position position="571"/>
    </location>
    <ligand>
        <name>5-methyltetrahydropteroyltri-L-glutamate</name>
        <dbReference type="ChEBI" id="CHEBI:58207"/>
    </ligand>
</feature>
<dbReference type="Gene3D" id="3.20.20.210">
    <property type="match status" value="2"/>
</dbReference>
<evidence type="ECO:0000256" key="13">
    <source>
        <dbReference type="PIRSR" id="PIRSR000382-2"/>
    </source>
</evidence>
<dbReference type="HAMAP" id="MF_00172">
    <property type="entry name" value="Meth_synth"/>
    <property type="match status" value="1"/>
</dbReference>
<feature type="binding site" evidence="13">
    <location>
        <position position="653"/>
    </location>
    <ligand>
        <name>Zn(2+)</name>
        <dbReference type="ChEBI" id="CHEBI:29105"/>
        <label>1</label>
        <note>catalytic</note>
    </ligand>
</feature>
<feature type="binding site" evidence="13">
    <location>
        <position position="651"/>
    </location>
    <ligand>
        <name>Zn(2+)</name>
        <dbReference type="ChEBI" id="CHEBI:29105"/>
        <label>1</label>
        <note>catalytic</note>
    </ligand>
</feature>
<organism evidence="17 18">
    <name type="scientific">Endozoicomonas elysicola</name>
    <dbReference type="NCBI Taxonomy" id="305900"/>
    <lineage>
        <taxon>Bacteria</taxon>
        <taxon>Pseudomonadati</taxon>
        <taxon>Pseudomonadota</taxon>
        <taxon>Gammaproteobacteria</taxon>
        <taxon>Oceanospirillales</taxon>
        <taxon>Endozoicomonadaceae</taxon>
        <taxon>Endozoicomonas</taxon>
    </lineage>
</organism>
<evidence type="ECO:0000256" key="6">
    <source>
        <dbReference type="ARBA" id="ARBA00022679"/>
    </source>
</evidence>
<comment type="caution">
    <text evidence="17">The sequence shown here is derived from an EMBL/GenBank/DDBJ whole genome shotgun (WGS) entry which is preliminary data.</text>
</comment>
<feature type="binding site" evidence="11 12">
    <location>
        <begin position="441"/>
        <end position="443"/>
    </location>
    <ligand>
        <name>L-homocysteine</name>
        <dbReference type="ChEBI" id="CHEBI:58199"/>
    </ligand>
</feature>
<evidence type="ECO:0000256" key="11">
    <source>
        <dbReference type="HAMAP-Rule" id="MF_00172"/>
    </source>
</evidence>
<feature type="active site" description="Proton donor" evidence="11 14">
    <location>
        <position position="704"/>
    </location>
</feature>